<evidence type="ECO:0000256" key="2">
    <source>
        <dbReference type="SAM" id="Phobius"/>
    </source>
</evidence>
<keyword evidence="3" id="KW-0732">Signal</keyword>
<feature type="transmembrane region" description="Helical" evidence="2">
    <location>
        <begin position="343"/>
        <end position="366"/>
    </location>
</feature>
<evidence type="ECO:0000256" key="3">
    <source>
        <dbReference type="SAM" id="SignalP"/>
    </source>
</evidence>
<feature type="compositionally biased region" description="Basic and acidic residues" evidence="1">
    <location>
        <begin position="389"/>
        <end position="401"/>
    </location>
</feature>
<feature type="region of interest" description="Disordered" evidence="1">
    <location>
        <begin position="389"/>
        <end position="477"/>
    </location>
</feature>
<dbReference type="InterPro" id="IPR008965">
    <property type="entry name" value="CBM2/CBM3_carb-bd_dom_sf"/>
</dbReference>
<feature type="signal peptide" evidence="3">
    <location>
        <begin position="1"/>
        <end position="27"/>
    </location>
</feature>
<name>A0ABT2TC60_9FIRM</name>
<feature type="compositionally biased region" description="Basic residues" evidence="1">
    <location>
        <begin position="453"/>
        <end position="463"/>
    </location>
</feature>
<keyword evidence="2" id="KW-1133">Transmembrane helix</keyword>
<feature type="chain" id="PRO_5046625097" evidence="3">
    <location>
        <begin position="28"/>
        <end position="477"/>
    </location>
</feature>
<feature type="compositionally biased region" description="Acidic residues" evidence="1">
    <location>
        <begin position="407"/>
        <end position="448"/>
    </location>
</feature>
<comment type="caution">
    <text evidence="4">The sequence shown here is derived from an EMBL/GenBank/DDBJ whole genome shotgun (WGS) entry which is preliminary data.</text>
</comment>
<protein>
    <submittedName>
        <fullName evidence="4">Cohesin domain-containing protein</fullName>
    </submittedName>
</protein>
<dbReference type="SUPFAM" id="SSF49384">
    <property type="entry name" value="Carbohydrate-binding domain"/>
    <property type="match status" value="1"/>
</dbReference>
<keyword evidence="5" id="KW-1185">Reference proteome</keyword>
<feature type="compositionally biased region" description="Acidic residues" evidence="1">
    <location>
        <begin position="467"/>
        <end position="477"/>
    </location>
</feature>
<sequence length="477" mass="52829">MKVLKKAAAVLLSVCLALPFAYIHVDAAEGSLTFSDPTTKVGENVSIDMAIEAGGAALGDADVTISYDTAALEFVSGAGVQTDGSGKLRYTGSGTGSETELRTTLEFKALKAGDTSVTIDSYTAYLYSDETLNLAEGSSTVKVDAADDGSTSIEGSASAQTAAATDIKVTVDGTEYSFSEAFTSSDIPEGYTETKLTFNGADRKFVCSEGGVYLGYLVDASGVGSFFLYNEEDATFSPYVEIAISDTTSIILLNDPKAVSLPKAYQETELMVLDQTFPTWNDAASSSRYYIIYALNTRTGEKGLYQYDIEDETYQNFEAPEVTEEKVDNSFLGKVKDFVAKHLLLAMAAGTVLVLLLLILVIVLAIKVFHRNQELDDLYEEYDIPLEDERQEKAQTTDRSRKQFVGYEDEDEYEDEYDDEYYDDEYEDDAYEDEYYDEEDEFDDEYEEEVSRTSRKGQGRKNRSDKEDDYDIDFIDL</sequence>
<organism evidence="4 5">
    <name type="scientific">Faecalicatena acetigenes</name>
    <dbReference type="NCBI Taxonomy" id="2981790"/>
    <lineage>
        <taxon>Bacteria</taxon>
        <taxon>Bacillati</taxon>
        <taxon>Bacillota</taxon>
        <taxon>Clostridia</taxon>
        <taxon>Lachnospirales</taxon>
        <taxon>Lachnospiraceae</taxon>
        <taxon>Faecalicatena</taxon>
    </lineage>
</organism>
<evidence type="ECO:0000313" key="4">
    <source>
        <dbReference type="EMBL" id="MCU6747796.1"/>
    </source>
</evidence>
<proteinExistence type="predicted"/>
<reference evidence="4 5" key="1">
    <citation type="journal article" date="2021" name="ISME Commun">
        <title>Automated analysis of genomic sequences facilitates high-throughput and comprehensive description of bacteria.</title>
        <authorList>
            <person name="Hitch T.C.A."/>
        </authorList>
    </citation>
    <scope>NUCLEOTIDE SEQUENCE [LARGE SCALE GENOMIC DNA]</scope>
    <source>
        <strain evidence="4 5">H2_18</strain>
    </source>
</reference>
<dbReference type="Gene3D" id="2.60.40.680">
    <property type="match status" value="1"/>
</dbReference>
<dbReference type="EMBL" id="JAOQJX010000012">
    <property type="protein sequence ID" value="MCU6747796.1"/>
    <property type="molecule type" value="Genomic_DNA"/>
</dbReference>
<dbReference type="RefSeq" id="WP_059069062.1">
    <property type="nucleotide sequence ID" value="NZ_JAOQJX010000012.1"/>
</dbReference>
<accession>A0ABT2TC60</accession>
<dbReference type="CDD" id="cd08547">
    <property type="entry name" value="Type_II_cohesin"/>
    <property type="match status" value="1"/>
</dbReference>
<gene>
    <name evidence="4" type="ORF">OCV51_09050</name>
</gene>
<evidence type="ECO:0000256" key="1">
    <source>
        <dbReference type="SAM" id="MobiDB-lite"/>
    </source>
</evidence>
<evidence type="ECO:0000313" key="5">
    <source>
        <dbReference type="Proteomes" id="UP001652394"/>
    </source>
</evidence>
<dbReference type="Proteomes" id="UP001652394">
    <property type="component" value="Unassembled WGS sequence"/>
</dbReference>
<keyword evidence="2" id="KW-0472">Membrane</keyword>
<keyword evidence="2" id="KW-0812">Transmembrane</keyword>